<evidence type="ECO:0000256" key="12">
    <source>
        <dbReference type="ARBA" id="ARBA00023125"/>
    </source>
</evidence>
<dbReference type="PANTHER" id="PTHR11076">
    <property type="entry name" value="DNA REPAIR POLYMERASE UMUC / TRANSFERASE FAMILY MEMBER"/>
    <property type="match status" value="1"/>
</dbReference>
<comment type="catalytic activity">
    <reaction evidence="15 16">
        <text>DNA(n) + a 2'-deoxyribonucleoside 5'-triphosphate = DNA(n+1) + diphosphate</text>
        <dbReference type="Rhea" id="RHEA:22508"/>
        <dbReference type="Rhea" id="RHEA-COMP:17339"/>
        <dbReference type="Rhea" id="RHEA-COMP:17340"/>
        <dbReference type="ChEBI" id="CHEBI:33019"/>
        <dbReference type="ChEBI" id="CHEBI:61560"/>
        <dbReference type="ChEBI" id="CHEBI:173112"/>
        <dbReference type="EC" id="2.7.7.7"/>
    </reaction>
</comment>
<dbReference type="InterPro" id="IPR053848">
    <property type="entry name" value="IMS_HHH_1"/>
</dbReference>
<evidence type="ECO:0000256" key="13">
    <source>
        <dbReference type="ARBA" id="ARBA00023204"/>
    </source>
</evidence>
<proteinExistence type="inferred from homology"/>
<organism evidence="19 20">
    <name type="scientific">Nesterenkonia halobia</name>
    <dbReference type="NCBI Taxonomy" id="37922"/>
    <lineage>
        <taxon>Bacteria</taxon>
        <taxon>Bacillati</taxon>
        <taxon>Actinomycetota</taxon>
        <taxon>Actinomycetes</taxon>
        <taxon>Micrococcales</taxon>
        <taxon>Micrococcaceae</taxon>
        <taxon>Nesterenkonia</taxon>
    </lineage>
</organism>
<feature type="site" description="Substrate discrimination" evidence="16">
    <location>
        <position position="37"/>
    </location>
</feature>
<feature type="region of interest" description="Disordered" evidence="17">
    <location>
        <begin position="401"/>
        <end position="450"/>
    </location>
</feature>
<comment type="caution">
    <text evidence="19">The sequence shown here is derived from an EMBL/GenBank/DDBJ whole genome shotgun (WGS) entry which is preliminary data.</text>
</comment>
<feature type="binding site" evidence="16">
    <location>
        <position position="32"/>
    </location>
    <ligand>
        <name>Mg(2+)</name>
        <dbReference type="ChEBI" id="CHEBI:18420"/>
    </ligand>
</feature>
<evidence type="ECO:0000256" key="5">
    <source>
        <dbReference type="ARBA" id="ARBA00022679"/>
    </source>
</evidence>
<evidence type="ECO:0000256" key="9">
    <source>
        <dbReference type="ARBA" id="ARBA00022763"/>
    </source>
</evidence>
<dbReference type="EMBL" id="BAAAYG010000007">
    <property type="protein sequence ID" value="GAA3285543.1"/>
    <property type="molecule type" value="Genomic_DNA"/>
</dbReference>
<evidence type="ECO:0000313" key="19">
    <source>
        <dbReference type="EMBL" id="GAA3285543.1"/>
    </source>
</evidence>
<dbReference type="NCBIfam" id="NF002677">
    <property type="entry name" value="PRK02406.1"/>
    <property type="match status" value="1"/>
</dbReference>
<evidence type="ECO:0000256" key="6">
    <source>
        <dbReference type="ARBA" id="ARBA00022695"/>
    </source>
</evidence>
<keyword evidence="13 16" id="KW-0234">DNA repair</keyword>
<dbReference type="InterPro" id="IPR001126">
    <property type="entry name" value="UmuC"/>
</dbReference>
<evidence type="ECO:0000256" key="3">
    <source>
        <dbReference type="ARBA" id="ARBA00022457"/>
    </source>
</evidence>
<keyword evidence="8 16" id="KW-0479">Metal-binding</keyword>
<keyword evidence="6 16" id="KW-0548">Nucleotidyltransferase</keyword>
<dbReference type="Gene3D" id="3.30.1490.100">
    <property type="entry name" value="DNA polymerase, Y-family, little finger domain"/>
    <property type="match status" value="1"/>
</dbReference>
<feature type="compositionally biased region" description="Gly residues" evidence="17">
    <location>
        <begin position="427"/>
        <end position="441"/>
    </location>
</feature>
<dbReference type="InterPro" id="IPR036775">
    <property type="entry name" value="DNA_pol_Y-fam_lit_finger_sf"/>
</dbReference>
<dbReference type="InterPro" id="IPR050116">
    <property type="entry name" value="DNA_polymerase-Y"/>
</dbReference>
<protein>
    <recommendedName>
        <fullName evidence="16">DNA polymerase IV</fullName>
        <shortName evidence="16">Pol IV</shortName>
        <ecNumber evidence="16">2.7.7.7</ecNumber>
    </recommendedName>
</protein>
<evidence type="ECO:0000256" key="11">
    <source>
        <dbReference type="ARBA" id="ARBA00022932"/>
    </source>
</evidence>
<comment type="cofactor">
    <cofactor evidence="16">
        <name>Mg(2+)</name>
        <dbReference type="ChEBI" id="CHEBI:18420"/>
    </cofactor>
    <text evidence="16">Binds 2 magnesium ions per subunit.</text>
</comment>
<reference evidence="20" key="1">
    <citation type="journal article" date="2019" name="Int. J. Syst. Evol. Microbiol.">
        <title>The Global Catalogue of Microorganisms (GCM) 10K type strain sequencing project: providing services to taxonomists for standard genome sequencing and annotation.</title>
        <authorList>
            <consortium name="The Broad Institute Genomics Platform"/>
            <consortium name="The Broad Institute Genome Sequencing Center for Infectious Disease"/>
            <person name="Wu L."/>
            <person name="Ma J."/>
        </authorList>
    </citation>
    <scope>NUCLEOTIDE SEQUENCE [LARGE SCALE GENOMIC DNA]</scope>
    <source>
        <strain evidence="20">JCM 11483</strain>
    </source>
</reference>
<feature type="compositionally biased region" description="Basic and acidic residues" evidence="17">
    <location>
        <begin position="251"/>
        <end position="267"/>
    </location>
</feature>
<keyword evidence="20" id="KW-1185">Reference proteome</keyword>
<dbReference type="SUPFAM" id="SSF56672">
    <property type="entry name" value="DNA/RNA polymerases"/>
    <property type="match status" value="1"/>
</dbReference>
<evidence type="ECO:0000313" key="20">
    <source>
        <dbReference type="Proteomes" id="UP001501736"/>
    </source>
</evidence>
<keyword evidence="12 16" id="KW-0238">DNA-binding</keyword>
<name>A0ABP6RD14_9MICC</name>
<evidence type="ECO:0000256" key="2">
    <source>
        <dbReference type="ARBA" id="ARBA00010945"/>
    </source>
</evidence>
<keyword evidence="4 16" id="KW-0963">Cytoplasm</keyword>
<dbReference type="Gene3D" id="1.10.150.20">
    <property type="entry name" value="5' to 3' exonuclease, C-terminal subdomain"/>
    <property type="match status" value="1"/>
</dbReference>
<feature type="region of interest" description="Disordered" evidence="17">
    <location>
        <begin position="251"/>
        <end position="271"/>
    </location>
</feature>
<dbReference type="InterPro" id="IPR043128">
    <property type="entry name" value="Rev_trsase/Diguanyl_cyclase"/>
</dbReference>
<keyword evidence="5 16" id="KW-0808">Transferase</keyword>
<evidence type="ECO:0000256" key="17">
    <source>
        <dbReference type="SAM" id="MobiDB-lite"/>
    </source>
</evidence>
<dbReference type="PANTHER" id="PTHR11076:SF33">
    <property type="entry name" value="DNA POLYMERASE KAPPA"/>
    <property type="match status" value="1"/>
</dbReference>
<dbReference type="HAMAP" id="MF_01113">
    <property type="entry name" value="DNApol_IV"/>
    <property type="match status" value="1"/>
</dbReference>
<feature type="active site" evidence="16">
    <location>
        <position position="127"/>
    </location>
</feature>
<sequence length="450" mass="47897">MSPPAGIVAPMAGSTGAPSGGGAPGRVIAHVDMDAYFVEVELLERPELRGRKLIVAQESGRSVVLSASYEARADGVRSAMPLARARRLSPEALVLPPHQGRYREISASIMAFFGEVTDAVEQLSVDEAFLDITGARRRLGDPEEIGRHLRAETRARFGLPCSVGIADRKFIAKIASTRAKPDGLLLVPPRRRLAFLHSLPVRALWGVGAKTAEALERLGITTVEQLAETPAEMLRARFGAIGDQLHALARGEDDRGVQTSREEKSLGAEETFAEDVDSRQELLAELLRLSHRVASRLRAGGHAAGRVGLKLRYRDFETLTRSVTLRHSTQSALVLHRQAAGLLDGLGVLAQPVRLIGLRAEALSGDDAGLQLSFDRTETNWIDAEEALDAVAARYPGGVAPASLLRRPTSRRGGAPDGAGAESGREPGAGPGTEPGAGPGTEPGEERDHG</sequence>
<comment type="subunit">
    <text evidence="16">Monomer.</text>
</comment>
<keyword evidence="10 16" id="KW-0460">Magnesium</keyword>
<evidence type="ECO:0000259" key="18">
    <source>
        <dbReference type="PROSITE" id="PS50173"/>
    </source>
</evidence>
<feature type="binding site" evidence="16">
    <location>
        <position position="126"/>
    </location>
    <ligand>
        <name>Mg(2+)</name>
        <dbReference type="ChEBI" id="CHEBI:18420"/>
    </ligand>
</feature>
<keyword evidence="7 16" id="KW-0235">DNA replication</keyword>
<dbReference type="Pfam" id="PF21999">
    <property type="entry name" value="IMS_HHH_1"/>
    <property type="match status" value="1"/>
</dbReference>
<evidence type="ECO:0000256" key="16">
    <source>
        <dbReference type="HAMAP-Rule" id="MF_01113"/>
    </source>
</evidence>
<evidence type="ECO:0000256" key="8">
    <source>
        <dbReference type="ARBA" id="ARBA00022723"/>
    </source>
</evidence>
<feature type="domain" description="UmuC" evidence="18">
    <location>
        <begin position="28"/>
        <end position="208"/>
    </location>
</feature>
<dbReference type="SUPFAM" id="SSF100879">
    <property type="entry name" value="Lesion bypass DNA polymerase (Y-family), little finger domain"/>
    <property type="match status" value="1"/>
</dbReference>
<evidence type="ECO:0000256" key="4">
    <source>
        <dbReference type="ARBA" id="ARBA00022490"/>
    </source>
</evidence>
<dbReference type="InterPro" id="IPR043502">
    <property type="entry name" value="DNA/RNA_pol_sf"/>
</dbReference>
<dbReference type="CDD" id="cd03586">
    <property type="entry name" value="PolY_Pol_IV_kappa"/>
    <property type="match status" value="1"/>
</dbReference>
<dbReference type="EC" id="2.7.7.7" evidence="16"/>
<dbReference type="Pfam" id="PF11799">
    <property type="entry name" value="IMS_C"/>
    <property type="match status" value="1"/>
</dbReference>
<comment type="function">
    <text evidence="14 16">Poorly processive, error-prone DNA polymerase involved in untargeted mutagenesis. Copies undamaged DNA at stalled replication forks, which arise in vivo from mismatched or misaligned primer ends. These misaligned primers can be extended by PolIV. Exhibits no 3'-5' exonuclease (proofreading) activity. May be involved in translesional synthesis, in conjunction with the beta clamp from PolIII.</text>
</comment>
<dbReference type="Gene3D" id="3.30.70.270">
    <property type="match status" value="1"/>
</dbReference>
<keyword evidence="11 16" id="KW-0239">DNA-directed DNA polymerase</keyword>
<gene>
    <name evidence="16 19" type="primary">dinB</name>
    <name evidence="19" type="ORF">GCM10020260_18230</name>
</gene>
<dbReference type="Gene3D" id="3.40.1170.60">
    <property type="match status" value="1"/>
</dbReference>
<evidence type="ECO:0000256" key="15">
    <source>
        <dbReference type="ARBA" id="ARBA00049244"/>
    </source>
</evidence>
<evidence type="ECO:0000256" key="7">
    <source>
        <dbReference type="ARBA" id="ARBA00022705"/>
    </source>
</evidence>
<feature type="region of interest" description="Disordered" evidence="17">
    <location>
        <begin position="1"/>
        <end position="22"/>
    </location>
</feature>
<dbReference type="InterPro" id="IPR022880">
    <property type="entry name" value="DNApol_IV"/>
</dbReference>
<evidence type="ECO:0000256" key="14">
    <source>
        <dbReference type="ARBA" id="ARBA00025589"/>
    </source>
</evidence>
<evidence type="ECO:0000256" key="1">
    <source>
        <dbReference type="ARBA" id="ARBA00004496"/>
    </source>
</evidence>
<evidence type="ECO:0000256" key="10">
    <source>
        <dbReference type="ARBA" id="ARBA00022842"/>
    </source>
</evidence>
<comment type="subcellular location">
    <subcellularLocation>
        <location evidence="1 16">Cytoplasm</location>
    </subcellularLocation>
</comment>
<dbReference type="Proteomes" id="UP001501736">
    <property type="component" value="Unassembled WGS sequence"/>
</dbReference>
<comment type="similarity">
    <text evidence="2 16">Belongs to the DNA polymerase type-Y family.</text>
</comment>
<accession>A0ABP6RD14</accession>
<dbReference type="Pfam" id="PF00817">
    <property type="entry name" value="IMS"/>
    <property type="match status" value="1"/>
</dbReference>
<dbReference type="InterPro" id="IPR017961">
    <property type="entry name" value="DNA_pol_Y-fam_little_finger"/>
</dbReference>
<dbReference type="PROSITE" id="PS50173">
    <property type="entry name" value="UMUC"/>
    <property type="match status" value="1"/>
</dbReference>
<keyword evidence="9 16" id="KW-0227">DNA damage</keyword>
<keyword evidence="3 16" id="KW-0515">Mutator protein</keyword>